<keyword evidence="2" id="KW-0472">Membrane</keyword>
<feature type="compositionally biased region" description="Gly residues" evidence="1">
    <location>
        <begin position="90"/>
        <end position="102"/>
    </location>
</feature>
<feature type="region of interest" description="Disordered" evidence="1">
    <location>
        <begin position="36"/>
        <end position="102"/>
    </location>
</feature>
<accession>A0ABQ8JUE6</accession>
<protein>
    <submittedName>
        <fullName evidence="4">Uncharacterized protein</fullName>
    </submittedName>
</protein>
<evidence type="ECO:0000313" key="3">
    <source>
        <dbReference type="EMBL" id="KAH9413799.1"/>
    </source>
</evidence>
<dbReference type="EMBL" id="NJHN03000017">
    <property type="protein sequence ID" value="KAH9425921.1"/>
    <property type="molecule type" value="Genomic_DNA"/>
</dbReference>
<dbReference type="EMBL" id="NJHN03000118">
    <property type="protein sequence ID" value="KAH9413799.1"/>
    <property type="molecule type" value="Genomic_DNA"/>
</dbReference>
<evidence type="ECO:0000313" key="4">
    <source>
        <dbReference type="EMBL" id="KAH9425921.1"/>
    </source>
</evidence>
<feature type="transmembrane region" description="Helical" evidence="2">
    <location>
        <begin position="6"/>
        <end position="27"/>
    </location>
</feature>
<dbReference type="Proteomes" id="UP000887458">
    <property type="component" value="Unassembled WGS sequence"/>
</dbReference>
<evidence type="ECO:0000256" key="1">
    <source>
        <dbReference type="SAM" id="MobiDB-lite"/>
    </source>
</evidence>
<keyword evidence="2" id="KW-0812">Transmembrane</keyword>
<keyword evidence="2" id="KW-1133">Transmembrane helix</keyword>
<gene>
    <name evidence="4" type="ORF">DERP_005140</name>
    <name evidence="3" type="ORF">DERP_014631</name>
</gene>
<sequence length="102" mass="10683">MRFLSSSLSLSTVMIMTIIILIGSVIAQRRQPRNYNQVSPLSLGPTPPRSGGNNIGGGGSGGRQNRVNNGINNNGGNGRGGFLNRIFNRRGGGGGGRRGSRF</sequence>
<feature type="compositionally biased region" description="Low complexity" evidence="1">
    <location>
        <begin position="63"/>
        <end position="72"/>
    </location>
</feature>
<keyword evidence="5" id="KW-1185">Reference proteome</keyword>
<feature type="compositionally biased region" description="Gly residues" evidence="1">
    <location>
        <begin position="53"/>
        <end position="62"/>
    </location>
</feature>
<evidence type="ECO:0000256" key="2">
    <source>
        <dbReference type="SAM" id="Phobius"/>
    </source>
</evidence>
<reference evidence="4 5" key="1">
    <citation type="journal article" date="2018" name="J. Allergy Clin. Immunol.">
        <title>High-quality assembly of Dermatophagoides pteronyssinus genome and transcriptome reveals a wide range of novel allergens.</title>
        <authorList>
            <person name="Liu X.Y."/>
            <person name="Yang K.Y."/>
            <person name="Wang M.Q."/>
            <person name="Kwok J.S."/>
            <person name="Zeng X."/>
            <person name="Yang Z."/>
            <person name="Xiao X.J."/>
            <person name="Lau C.P."/>
            <person name="Li Y."/>
            <person name="Huang Z.M."/>
            <person name="Ba J.G."/>
            <person name="Yim A.K."/>
            <person name="Ouyang C.Y."/>
            <person name="Ngai S.M."/>
            <person name="Chan T.F."/>
            <person name="Leung E.L."/>
            <person name="Liu L."/>
            <person name="Liu Z.G."/>
            <person name="Tsui S.K."/>
        </authorList>
    </citation>
    <scope>NUCLEOTIDE SEQUENCE [LARGE SCALE GENOMIC DNA]</scope>
    <source>
        <strain evidence="4">Derp</strain>
    </source>
</reference>
<evidence type="ECO:0000313" key="5">
    <source>
        <dbReference type="Proteomes" id="UP000887458"/>
    </source>
</evidence>
<proteinExistence type="predicted"/>
<organism evidence="4 5">
    <name type="scientific">Dermatophagoides pteronyssinus</name>
    <name type="common">European house dust mite</name>
    <dbReference type="NCBI Taxonomy" id="6956"/>
    <lineage>
        <taxon>Eukaryota</taxon>
        <taxon>Metazoa</taxon>
        <taxon>Ecdysozoa</taxon>
        <taxon>Arthropoda</taxon>
        <taxon>Chelicerata</taxon>
        <taxon>Arachnida</taxon>
        <taxon>Acari</taxon>
        <taxon>Acariformes</taxon>
        <taxon>Sarcoptiformes</taxon>
        <taxon>Astigmata</taxon>
        <taxon>Psoroptidia</taxon>
        <taxon>Analgoidea</taxon>
        <taxon>Pyroglyphidae</taxon>
        <taxon>Dermatophagoidinae</taxon>
        <taxon>Dermatophagoides</taxon>
    </lineage>
</organism>
<reference evidence="4 5" key="2">
    <citation type="journal article" date="2022" name="Mol. Biol. Evol.">
        <title>Comparative Genomics Reveals Insights into the Divergent Evolution of Astigmatic Mites and Household Pest Adaptations.</title>
        <authorList>
            <person name="Xiong Q."/>
            <person name="Wan A.T."/>
            <person name="Liu X."/>
            <person name="Fung C.S."/>
            <person name="Xiao X."/>
            <person name="Malainual N."/>
            <person name="Hou J."/>
            <person name="Wang L."/>
            <person name="Wang M."/>
            <person name="Yang K.Y."/>
            <person name="Cui Y."/>
            <person name="Leung E.L."/>
            <person name="Nong W."/>
            <person name="Shin S.K."/>
            <person name="Au S.W."/>
            <person name="Jeong K.Y."/>
            <person name="Chew F.T."/>
            <person name="Hui J.H."/>
            <person name="Leung T.F."/>
            <person name="Tungtrongchitr A."/>
            <person name="Zhong N."/>
            <person name="Liu Z."/>
            <person name="Tsui S.K."/>
        </authorList>
    </citation>
    <scope>NUCLEOTIDE SEQUENCE [LARGE SCALE GENOMIC DNA]</scope>
    <source>
        <strain evidence="4">Derp</strain>
    </source>
</reference>
<comment type="caution">
    <text evidence="4">The sequence shown here is derived from an EMBL/GenBank/DDBJ whole genome shotgun (WGS) entry which is preliminary data.</text>
</comment>
<name>A0ABQ8JUE6_DERPT</name>